<feature type="region of interest" description="Disordered" evidence="1">
    <location>
        <begin position="312"/>
        <end position="341"/>
    </location>
</feature>
<reference evidence="2" key="1">
    <citation type="submission" date="2013-10" db="EMBL/GenBank/DDBJ databases">
        <title>Genomic analysis of the causative agents of coccidiosis in chickens.</title>
        <authorList>
            <person name="Reid A.J."/>
            <person name="Blake D."/>
            <person name="Billington K."/>
            <person name="Browne H."/>
            <person name="Dunn M."/>
            <person name="Hung S."/>
            <person name="Kawahara F."/>
            <person name="Miranda-Saavedra D."/>
            <person name="Mourier T."/>
            <person name="Nagra H."/>
            <person name="Otto T.D."/>
            <person name="Rawlings N."/>
            <person name="Sanchez A."/>
            <person name="Sanders M."/>
            <person name="Subramaniam C."/>
            <person name="Tay Y."/>
            <person name="Dear P."/>
            <person name="Doerig C."/>
            <person name="Gruber A."/>
            <person name="Parkinson J."/>
            <person name="Shirley M."/>
            <person name="Wan K.L."/>
            <person name="Berriman M."/>
            <person name="Tomley F."/>
            <person name="Pain A."/>
        </authorList>
    </citation>
    <scope>NUCLEOTIDE SEQUENCE [LARGE SCALE GENOMIC DNA]</scope>
    <source>
        <strain evidence="2">Houghton</strain>
    </source>
</reference>
<evidence type="ECO:0000313" key="3">
    <source>
        <dbReference type="Proteomes" id="UP000030754"/>
    </source>
</evidence>
<dbReference type="Proteomes" id="UP000030754">
    <property type="component" value="Unassembled WGS sequence"/>
</dbReference>
<keyword evidence="3" id="KW-1185">Reference proteome</keyword>
<gene>
    <name evidence="2" type="ORF">ENH_00058350</name>
</gene>
<proteinExistence type="predicted"/>
<name>U6MXV4_9EIME</name>
<evidence type="ECO:0000256" key="1">
    <source>
        <dbReference type="SAM" id="MobiDB-lite"/>
    </source>
</evidence>
<dbReference type="OrthoDB" id="349199at2759"/>
<protein>
    <submittedName>
        <fullName evidence="2">Uncharacterized protein</fullName>
    </submittedName>
</protein>
<dbReference type="VEuPathDB" id="ToxoDB:ENH_00058350"/>
<reference evidence="2" key="2">
    <citation type="submission" date="2013-10" db="EMBL/GenBank/DDBJ databases">
        <authorList>
            <person name="Aslett M."/>
        </authorList>
    </citation>
    <scope>NUCLEOTIDE SEQUENCE [LARGE SCALE GENOMIC DNA]</scope>
    <source>
        <strain evidence="2">Houghton</strain>
    </source>
</reference>
<evidence type="ECO:0000313" key="2">
    <source>
        <dbReference type="EMBL" id="CDJ68801.1"/>
    </source>
</evidence>
<dbReference type="GeneID" id="25475976"/>
<dbReference type="RefSeq" id="XP_013437268.1">
    <property type="nucleotide sequence ID" value="XM_013581814.1"/>
</dbReference>
<dbReference type="EMBL" id="HG725605">
    <property type="protein sequence ID" value="CDJ68801.1"/>
    <property type="molecule type" value="Genomic_DNA"/>
</dbReference>
<organism evidence="2 3">
    <name type="scientific">Eimeria necatrix</name>
    <dbReference type="NCBI Taxonomy" id="51315"/>
    <lineage>
        <taxon>Eukaryota</taxon>
        <taxon>Sar</taxon>
        <taxon>Alveolata</taxon>
        <taxon>Apicomplexa</taxon>
        <taxon>Conoidasida</taxon>
        <taxon>Coccidia</taxon>
        <taxon>Eucoccidiorida</taxon>
        <taxon>Eimeriorina</taxon>
        <taxon>Eimeriidae</taxon>
        <taxon>Eimeria</taxon>
    </lineage>
</organism>
<accession>U6MXV4</accession>
<sequence>MFQQTLCQQLEQQGAGALETAAAAAAAAAAPAAAAEDEEARVLQQLESCRSYEECRQQFAAALLRAAATPRIVAAAALQLAIWGSREFREQQQQQQQHQLLQKPDKANSATAARTEIPFMQYQFDERSWTSSSGCVWRCSGCCRSCSSSSKAAQQQFAALLMVAAALSRVCSMEEVRVLAFPLRGALQTLNPKPLIRVLHNYTKCMQRDADAKGGINITAEDRDFTEKLLQELLRCSEGFPQTLNPRRETLKTLNPRDITLFLKACDRLSLQNPNLMQQIGQRALAQQESFSVQDWASVIAVFSRMGFPLRGDCSKQKRPQQGRDWSRPPPPKKPVPISQC</sequence>
<dbReference type="AlphaFoldDB" id="U6MXV4"/>